<keyword evidence="2 3" id="KW-0560">Oxidoreductase</keyword>
<accession>A0AA43UCT9</accession>
<evidence type="ECO:0000313" key="4">
    <source>
        <dbReference type="EMBL" id="MDO5457630.1"/>
    </source>
</evidence>
<dbReference type="EMBL" id="JAUNQW010000018">
    <property type="protein sequence ID" value="MDO5457630.1"/>
    <property type="molecule type" value="Genomic_DNA"/>
</dbReference>
<gene>
    <name evidence="4" type="ORF">Q4F26_04715</name>
</gene>
<keyword evidence="5" id="KW-1185">Reference proteome</keyword>
<dbReference type="PANTHER" id="PTHR10572">
    <property type="entry name" value="3-HYDROXY-3-METHYLGLUTARYL-COENZYME A REDUCTASE"/>
    <property type="match status" value="1"/>
</dbReference>
<dbReference type="Gene3D" id="3.90.770.10">
    <property type="entry name" value="3-hydroxy-3-methylglutaryl-coenzyme A Reductase, Chain A, domain 2"/>
    <property type="match status" value="2"/>
</dbReference>
<dbReference type="InterPro" id="IPR009029">
    <property type="entry name" value="HMG_CoA_Rdtase_sub-bd_dom_sf"/>
</dbReference>
<dbReference type="InterPro" id="IPR004553">
    <property type="entry name" value="HMG_CoA_Rdtase_bac-typ"/>
</dbReference>
<name>A0AA43UCT9_9LACT</name>
<dbReference type="EC" id="1.1.1.88" evidence="3"/>
<dbReference type="Gene3D" id="1.10.8.660">
    <property type="match status" value="1"/>
</dbReference>
<comment type="caution">
    <text evidence="4">The sequence shown here is derived from an EMBL/GenBank/DDBJ whole genome shotgun (WGS) entry which is preliminary data.</text>
</comment>
<dbReference type="PROSITE" id="PS50065">
    <property type="entry name" value="HMG_COA_REDUCTASE_4"/>
    <property type="match status" value="1"/>
</dbReference>
<dbReference type="Proteomes" id="UP001171751">
    <property type="component" value="Unassembled WGS sequence"/>
</dbReference>
<proteinExistence type="inferred from homology"/>
<sequence>MRRFYTSRPEKRLELVVERSYAQEETVNSLKEGLSLDLADQMIENAFGIYGLPYGLAFNFFVNEKEYVVPMATEEPSVIAAASGAAKTIKSAGGFKSHIHSRQMIGQVALIDIPHADQAIQIIENQEDVLIQAAHTSYPSIVKRGGGVRSLSVEYLPATETEQDFLVVYLSVDTQEAMGANILNTMLEGISPLLEEMTGGTALMGILSNYATNSLVTTRCSVPFDLLKYKKIEGEELAQKISAASQLAQSDVYRATTHNKGIMNGVDALVLATGNDWRAVEAGMHAYAARDGRYRGLSRWWIEDDCLVGEMTAPLAIGTVGGSIKLHPYAQASFEILNIESGQAEAANELAGLIAALGLAQNFAALRALVSEGIQKGHMALQAKSLAISVGAEADEVQAVVRQLKLAKSMNQATAQTILDQHRKNKKEEI</sequence>
<evidence type="ECO:0000256" key="2">
    <source>
        <dbReference type="ARBA" id="ARBA00023002"/>
    </source>
</evidence>
<dbReference type="InterPro" id="IPR023076">
    <property type="entry name" value="HMG_CoA_Rdtase_CS"/>
</dbReference>
<comment type="similarity">
    <text evidence="1 3">Belongs to the HMG-CoA reductase family.</text>
</comment>
<comment type="catalytic activity">
    <reaction evidence="3">
        <text>(R)-mevalonate + 2 NAD(+) + CoA = (3S)-3-hydroxy-3-methylglutaryl-CoA + 2 NADH + 2 H(+)</text>
        <dbReference type="Rhea" id="RHEA:14833"/>
        <dbReference type="ChEBI" id="CHEBI:15378"/>
        <dbReference type="ChEBI" id="CHEBI:36464"/>
        <dbReference type="ChEBI" id="CHEBI:43074"/>
        <dbReference type="ChEBI" id="CHEBI:57287"/>
        <dbReference type="ChEBI" id="CHEBI:57540"/>
        <dbReference type="ChEBI" id="CHEBI:57945"/>
        <dbReference type="EC" id="1.1.1.88"/>
    </reaction>
</comment>
<keyword evidence="3" id="KW-0520">NAD</keyword>
<dbReference type="AlphaFoldDB" id="A0AA43UCT9"/>
<comment type="pathway">
    <text evidence="3">Metabolic intermediate metabolism; (R)-mevalonate degradation; (S)-3-hydroxy-3-methylglutaryl-CoA from (R)-mevalonate: step 1/1.</text>
</comment>
<evidence type="ECO:0000256" key="3">
    <source>
        <dbReference type="RuleBase" id="RU361219"/>
    </source>
</evidence>
<dbReference type="GO" id="GO:0004420">
    <property type="term" value="F:hydroxymethylglutaryl-CoA reductase (NADPH) activity"/>
    <property type="evidence" value="ECO:0007669"/>
    <property type="project" value="InterPro"/>
</dbReference>
<dbReference type="Pfam" id="PF00368">
    <property type="entry name" value="HMG-CoA_red"/>
    <property type="match status" value="1"/>
</dbReference>
<organism evidence="4 5">
    <name type="scientific">Atopococcus tabaci</name>
    <dbReference type="NCBI Taxonomy" id="269774"/>
    <lineage>
        <taxon>Bacteria</taxon>
        <taxon>Bacillati</taxon>
        <taxon>Bacillota</taxon>
        <taxon>Bacilli</taxon>
        <taxon>Lactobacillales</taxon>
        <taxon>Carnobacteriaceae</taxon>
        <taxon>Atopococcus</taxon>
    </lineage>
</organism>
<dbReference type="CDD" id="cd00644">
    <property type="entry name" value="HMG-CoA_reductase_classII"/>
    <property type="match status" value="1"/>
</dbReference>
<dbReference type="GO" id="GO:0015936">
    <property type="term" value="P:coenzyme A metabolic process"/>
    <property type="evidence" value="ECO:0007669"/>
    <property type="project" value="InterPro"/>
</dbReference>
<reference evidence="4" key="1">
    <citation type="submission" date="2023-07" db="EMBL/GenBank/DDBJ databases">
        <title>Between Cages and Wild: Unraveling the Impact of Captivity on Animal Microbiomes and Antimicrobial Resistance.</title>
        <authorList>
            <person name="Schmartz G.P."/>
            <person name="Rehner J."/>
            <person name="Schuff M.J."/>
            <person name="Becker S.L."/>
            <person name="Kravczyk M."/>
            <person name="Gurevich A."/>
            <person name="Francke R."/>
            <person name="Mueller R."/>
            <person name="Keller V."/>
            <person name="Keller A."/>
        </authorList>
    </citation>
    <scope>NUCLEOTIDE SEQUENCE</scope>
    <source>
        <strain evidence="4">S39M_St_73</strain>
    </source>
</reference>
<dbReference type="PANTHER" id="PTHR10572:SF24">
    <property type="entry name" value="3-HYDROXY-3-METHYLGLUTARYL-COENZYME A REDUCTASE"/>
    <property type="match status" value="1"/>
</dbReference>
<dbReference type="NCBIfam" id="TIGR00532">
    <property type="entry name" value="HMG_CoA_R_NAD"/>
    <property type="match status" value="1"/>
</dbReference>
<protein>
    <recommendedName>
        <fullName evidence="3">3-hydroxy-3-methylglutaryl coenzyme A reductase</fullName>
        <shortName evidence="3">HMG-CoA reductase</shortName>
        <ecNumber evidence="3">1.1.1.88</ecNumber>
    </recommendedName>
</protein>
<dbReference type="SUPFAM" id="SSF56542">
    <property type="entry name" value="Substrate-binding domain of HMG-CoA reductase"/>
    <property type="match status" value="1"/>
</dbReference>
<dbReference type="SUPFAM" id="SSF55035">
    <property type="entry name" value="NAD-binding domain of HMG-CoA reductase"/>
    <property type="match status" value="1"/>
</dbReference>
<evidence type="ECO:0000256" key="1">
    <source>
        <dbReference type="ARBA" id="ARBA00007661"/>
    </source>
</evidence>
<dbReference type="PROSITE" id="PS01192">
    <property type="entry name" value="HMG_COA_REDUCTASE_3"/>
    <property type="match status" value="1"/>
</dbReference>
<dbReference type="InterPro" id="IPR002202">
    <property type="entry name" value="HMG_CoA_Rdtase"/>
</dbReference>
<dbReference type="InterPro" id="IPR009023">
    <property type="entry name" value="HMG_CoA_Rdtase_NAD(P)-bd_sf"/>
</dbReference>
<dbReference type="InterPro" id="IPR023074">
    <property type="entry name" value="HMG_CoA_Rdtase_cat_sf"/>
</dbReference>
<evidence type="ECO:0000313" key="5">
    <source>
        <dbReference type="Proteomes" id="UP001171751"/>
    </source>
</evidence>
<dbReference type="GO" id="GO:0140643">
    <property type="term" value="F:hydroxymethylglutaryl-CoA reductase (NADH) activity"/>
    <property type="evidence" value="ECO:0007669"/>
    <property type="project" value="UniProtKB-EC"/>
</dbReference>
<dbReference type="PRINTS" id="PR00071">
    <property type="entry name" value="HMGCOARDTASE"/>
</dbReference>